<dbReference type="RefSeq" id="WP_003207234.1">
    <property type="nucleotide sequence ID" value="NZ_CM000744.1"/>
</dbReference>
<protein>
    <recommendedName>
        <fullName evidence="1">DUF6933 domain-containing protein</fullName>
    </recommendedName>
</protein>
<dbReference type="Proteomes" id="UP001248134">
    <property type="component" value="Unassembled WGS sequence"/>
</dbReference>
<evidence type="ECO:0000259" key="1">
    <source>
        <dbReference type="Pfam" id="PF22016"/>
    </source>
</evidence>
<proteinExistence type="predicted"/>
<gene>
    <name evidence="2" type="ORF">FOS08_21610</name>
</gene>
<feature type="domain" description="DUF6933" evidence="1">
    <location>
        <begin position="3"/>
        <end position="156"/>
    </location>
</feature>
<reference evidence="2" key="1">
    <citation type="submission" date="2019-07" db="EMBL/GenBank/DDBJ databases">
        <title>Phylogenomic Reclassification of ATCC Bacillus Strains and Various Taxa within the Genus Bacillus.</title>
        <authorList>
            <person name="Riojas M.A."/>
            <person name="Frank A.M."/>
            <person name="Fenn S.L."/>
            <person name="King S.P."/>
            <person name="Brower S.M."/>
            <person name="Hazbon M.H."/>
        </authorList>
    </citation>
    <scope>NUCLEOTIDE SEQUENCE</scope>
    <source>
        <strain evidence="2">NR-12239</strain>
    </source>
</reference>
<evidence type="ECO:0000313" key="2">
    <source>
        <dbReference type="EMBL" id="MDR4328411.1"/>
    </source>
</evidence>
<comment type="caution">
    <text evidence="2">The sequence shown here is derived from an EMBL/GenBank/DDBJ whole genome shotgun (WGS) entry which is preliminary data.</text>
</comment>
<dbReference type="EMBL" id="VLYX01000031">
    <property type="protein sequence ID" value="MDR4328411.1"/>
    <property type="molecule type" value="Genomic_DNA"/>
</dbReference>
<organism evidence="2 3">
    <name type="scientific">Bacillus pseudomycoides</name>
    <dbReference type="NCBI Taxonomy" id="64104"/>
    <lineage>
        <taxon>Bacteria</taxon>
        <taxon>Bacillati</taxon>
        <taxon>Bacillota</taxon>
        <taxon>Bacilli</taxon>
        <taxon>Bacillales</taxon>
        <taxon>Bacillaceae</taxon>
        <taxon>Bacillus</taxon>
        <taxon>Bacillus cereus group</taxon>
    </lineage>
</organism>
<dbReference type="InterPro" id="IPR053864">
    <property type="entry name" value="DUF6933"/>
</dbReference>
<dbReference type="AlphaFoldDB" id="A0AAJ1Z415"/>
<name>A0AAJ1Z415_9BACI</name>
<accession>A0AAJ1Z415</accession>
<sequence>MQLIQCTKKLADAMEIKTEKIDLSDSNTLNCWHANLFTINRKKCVIVMNNITRYHFMIYGVTKKDLRNLEMLFKKDLVTNLLLDGIEPEVIEQYLNQDPTIQYAATNNRSIISQMNESVFMINDYFYNELVVKKSDFINMAELNHCLNRTIMLKLPKYPVEMMRDVLMQQFPTD</sequence>
<dbReference type="Pfam" id="PF22016">
    <property type="entry name" value="DUF6933"/>
    <property type="match status" value="1"/>
</dbReference>
<evidence type="ECO:0000313" key="3">
    <source>
        <dbReference type="Proteomes" id="UP001248134"/>
    </source>
</evidence>